<dbReference type="PANTHER" id="PTHR35174">
    <property type="entry name" value="BLL7171 PROTEIN-RELATED"/>
    <property type="match status" value="1"/>
</dbReference>
<feature type="domain" description="YCII-related" evidence="2">
    <location>
        <begin position="1"/>
        <end position="93"/>
    </location>
</feature>
<dbReference type="RefSeq" id="WP_072819026.1">
    <property type="nucleotide sequence ID" value="NZ_LT670849.1"/>
</dbReference>
<evidence type="ECO:0000313" key="3">
    <source>
        <dbReference type="EMBL" id="SHN76552.1"/>
    </source>
</evidence>
<organism evidence="3 4">
    <name type="scientific">Bradyrhizobium erythrophlei</name>
    <dbReference type="NCBI Taxonomy" id="1437360"/>
    <lineage>
        <taxon>Bacteria</taxon>
        <taxon>Pseudomonadati</taxon>
        <taxon>Pseudomonadota</taxon>
        <taxon>Alphaproteobacteria</taxon>
        <taxon>Hyphomicrobiales</taxon>
        <taxon>Nitrobacteraceae</taxon>
        <taxon>Bradyrhizobium</taxon>
    </lineage>
</organism>
<sequence>MRFMYLVTHPGPPANPAPELLEAMHKLAEREIKAGRMLDNGGLMPVETGAQVRIKGGKLSVIDGPFVEAKEVVGGYAIFELRDKEEAVAMAREFMQLHLDHMPGWEGTCELRAFAGP</sequence>
<dbReference type="Gene3D" id="3.30.70.1060">
    <property type="entry name" value="Dimeric alpha+beta barrel"/>
    <property type="match status" value="1"/>
</dbReference>
<dbReference type="Proteomes" id="UP000184096">
    <property type="component" value="Chromosome I"/>
</dbReference>
<dbReference type="EMBL" id="LT670849">
    <property type="protein sequence ID" value="SHN76552.1"/>
    <property type="molecule type" value="Genomic_DNA"/>
</dbReference>
<comment type="similarity">
    <text evidence="1">Belongs to the YciI family.</text>
</comment>
<proteinExistence type="inferred from homology"/>
<dbReference type="SUPFAM" id="SSF54909">
    <property type="entry name" value="Dimeric alpha+beta barrel"/>
    <property type="match status" value="1"/>
</dbReference>
<dbReference type="PANTHER" id="PTHR35174:SF1">
    <property type="entry name" value="BLL0086 PROTEIN"/>
    <property type="match status" value="1"/>
</dbReference>
<accession>A0A1M7U0H4</accession>
<reference evidence="4" key="1">
    <citation type="submission" date="2016-11" db="EMBL/GenBank/DDBJ databases">
        <authorList>
            <person name="Varghese N."/>
            <person name="Submissions S."/>
        </authorList>
    </citation>
    <scope>NUCLEOTIDE SEQUENCE [LARGE SCALE GENOMIC DNA]</scope>
    <source>
        <strain evidence="4">GAS401</strain>
    </source>
</reference>
<dbReference type="Pfam" id="PF03795">
    <property type="entry name" value="YCII"/>
    <property type="match status" value="1"/>
</dbReference>
<dbReference type="InterPro" id="IPR011008">
    <property type="entry name" value="Dimeric_a/b-barrel"/>
</dbReference>
<evidence type="ECO:0000256" key="1">
    <source>
        <dbReference type="ARBA" id="ARBA00007689"/>
    </source>
</evidence>
<dbReference type="InterPro" id="IPR005545">
    <property type="entry name" value="YCII"/>
</dbReference>
<dbReference type="AlphaFoldDB" id="A0A1M7U0H4"/>
<keyword evidence="4" id="KW-1185">Reference proteome</keyword>
<protein>
    <submittedName>
        <fullName evidence="3">Uncharacterized conserved protein</fullName>
    </submittedName>
</protein>
<dbReference type="OrthoDB" id="9807535at2"/>
<name>A0A1M7U0H4_9BRAD</name>
<evidence type="ECO:0000313" key="4">
    <source>
        <dbReference type="Proteomes" id="UP000184096"/>
    </source>
</evidence>
<evidence type="ECO:0000259" key="2">
    <source>
        <dbReference type="Pfam" id="PF03795"/>
    </source>
</evidence>
<gene>
    <name evidence="3" type="ORF">SAMN05444170_3217</name>
</gene>